<keyword evidence="1" id="KW-0472">Membrane</keyword>
<dbReference type="EMBL" id="ML996583">
    <property type="protein sequence ID" value="KAF2753585.1"/>
    <property type="molecule type" value="Genomic_DNA"/>
</dbReference>
<reference evidence="2" key="1">
    <citation type="journal article" date="2020" name="Stud. Mycol.">
        <title>101 Dothideomycetes genomes: a test case for predicting lifestyles and emergence of pathogens.</title>
        <authorList>
            <person name="Haridas S."/>
            <person name="Albert R."/>
            <person name="Binder M."/>
            <person name="Bloem J."/>
            <person name="Labutti K."/>
            <person name="Salamov A."/>
            <person name="Andreopoulos B."/>
            <person name="Baker S."/>
            <person name="Barry K."/>
            <person name="Bills G."/>
            <person name="Bluhm B."/>
            <person name="Cannon C."/>
            <person name="Castanera R."/>
            <person name="Culley D."/>
            <person name="Daum C."/>
            <person name="Ezra D."/>
            <person name="Gonzalez J."/>
            <person name="Henrissat B."/>
            <person name="Kuo A."/>
            <person name="Liang C."/>
            <person name="Lipzen A."/>
            <person name="Lutzoni F."/>
            <person name="Magnuson J."/>
            <person name="Mondo S."/>
            <person name="Nolan M."/>
            <person name="Ohm R."/>
            <person name="Pangilinan J."/>
            <person name="Park H.-J."/>
            <person name="Ramirez L."/>
            <person name="Alfaro M."/>
            <person name="Sun H."/>
            <person name="Tritt A."/>
            <person name="Yoshinaga Y."/>
            <person name="Zwiers L.-H."/>
            <person name="Turgeon B."/>
            <person name="Goodwin S."/>
            <person name="Spatafora J."/>
            <person name="Crous P."/>
            <person name="Grigoriev I."/>
        </authorList>
    </citation>
    <scope>NUCLEOTIDE SEQUENCE</scope>
    <source>
        <strain evidence="2">CBS 121739</strain>
    </source>
</reference>
<name>A0A6A6VTW3_9PEZI</name>
<feature type="transmembrane region" description="Helical" evidence="1">
    <location>
        <begin position="45"/>
        <end position="61"/>
    </location>
</feature>
<sequence>MLVNRFFLFPYSAVLLIASSSSHLHSILSSPFLLFSYNLPQHTCIHTYLLLPNAVFLLLYMPTTTNHFVSVHPCPTSICHASRLYQWPFRAPCVMHGGAPGHAEILDLTSVLHLLLELIDSLIN</sequence>
<proteinExistence type="predicted"/>
<evidence type="ECO:0000313" key="2">
    <source>
        <dbReference type="EMBL" id="KAF2753585.1"/>
    </source>
</evidence>
<protein>
    <submittedName>
        <fullName evidence="2">Uncharacterized protein</fullName>
    </submittedName>
</protein>
<gene>
    <name evidence="2" type="ORF">EJ05DRAFT_165093</name>
</gene>
<organism evidence="2 3">
    <name type="scientific">Pseudovirgaria hyperparasitica</name>
    <dbReference type="NCBI Taxonomy" id="470096"/>
    <lineage>
        <taxon>Eukaryota</taxon>
        <taxon>Fungi</taxon>
        <taxon>Dikarya</taxon>
        <taxon>Ascomycota</taxon>
        <taxon>Pezizomycotina</taxon>
        <taxon>Dothideomycetes</taxon>
        <taxon>Dothideomycetes incertae sedis</taxon>
        <taxon>Acrospermales</taxon>
        <taxon>Acrospermaceae</taxon>
        <taxon>Pseudovirgaria</taxon>
    </lineage>
</organism>
<dbReference type="Proteomes" id="UP000799437">
    <property type="component" value="Unassembled WGS sequence"/>
</dbReference>
<keyword evidence="1" id="KW-0812">Transmembrane</keyword>
<dbReference type="RefSeq" id="XP_033596036.1">
    <property type="nucleotide sequence ID" value="XM_033739444.1"/>
</dbReference>
<evidence type="ECO:0000313" key="3">
    <source>
        <dbReference type="Proteomes" id="UP000799437"/>
    </source>
</evidence>
<dbReference type="AlphaFoldDB" id="A0A6A6VTW3"/>
<keyword evidence="1" id="KW-1133">Transmembrane helix</keyword>
<evidence type="ECO:0000256" key="1">
    <source>
        <dbReference type="SAM" id="Phobius"/>
    </source>
</evidence>
<dbReference type="GeneID" id="54480498"/>
<accession>A0A6A6VTW3</accession>
<keyword evidence="3" id="KW-1185">Reference proteome</keyword>